<keyword evidence="2" id="KW-0812">Transmembrane</keyword>
<feature type="region of interest" description="Disordered" evidence="1">
    <location>
        <begin position="1"/>
        <end position="35"/>
    </location>
</feature>
<dbReference type="PANTHER" id="PTHR36927:SF1">
    <property type="entry name" value="MDO-LIKE PROTEIN"/>
    <property type="match status" value="1"/>
</dbReference>
<feature type="domain" description="Acyltransferase 3" evidence="3">
    <location>
        <begin position="39"/>
        <end position="392"/>
    </location>
</feature>
<feature type="transmembrane region" description="Helical" evidence="2">
    <location>
        <begin position="120"/>
        <end position="148"/>
    </location>
</feature>
<feature type="transmembrane region" description="Helical" evidence="2">
    <location>
        <begin position="310"/>
        <end position="332"/>
    </location>
</feature>
<reference evidence="4" key="2">
    <citation type="submission" date="2021-04" db="EMBL/GenBank/DDBJ databases">
        <authorList>
            <person name="Gilroy R."/>
        </authorList>
    </citation>
    <scope>NUCLEOTIDE SEQUENCE</scope>
    <source>
        <strain evidence="4">ChiHjej13B12-24818</strain>
    </source>
</reference>
<proteinExistence type="predicted"/>
<evidence type="ECO:0000259" key="3">
    <source>
        <dbReference type="Pfam" id="PF01757"/>
    </source>
</evidence>
<feature type="transmembrane region" description="Helical" evidence="2">
    <location>
        <begin position="352"/>
        <end position="370"/>
    </location>
</feature>
<dbReference type="Pfam" id="PF01757">
    <property type="entry name" value="Acyl_transf_3"/>
    <property type="match status" value="1"/>
</dbReference>
<dbReference type="InterPro" id="IPR002656">
    <property type="entry name" value="Acyl_transf_3_dom"/>
</dbReference>
<protein>
    <submittedName>
        <fullName evidence="4">Acyltransferase family protein</fullName>
    </submittedName>
</protein>
<dbReference type="AlphaFoldDB" id="A0A9D2LEN3"/>
<evidence type="ECO:0000313" key="4">
    <source>
        <dbReference type="EMBL" id="HJB11189.1"/>
    </source>
</evidence>
<reference evidence="4" key="1">
    <citation type="journal article" date="2021" name="PeerJ">
        <title>Extensive microbial diversity within the chicken gut microbiome revealed by metagenomics and culture.</title>
        <authorList>
            <person name="Gilroy R."/>
            <person name="Ravi A."/>
            <person name="Getino M."/>
            <person name="Pursley I."/>
            <person name="Horton D.L."/>
            <person name="Alikhan N.F."/>
            <person name="Baker D."/>
            <person name="Gharbi K."/>
            <person name="Hall N."/>
            <person name="Watson M."/>
            <person name="Adriaenssens E.M."/>
            <person name="Foster-Nyarko E."/>
            <person name="Jarju S."/>
            <person name="Secka A."/>
            <person name="Antonio M."/>
            <person name="Oren A."/>
            <person name="Chaudhuri R.R."/>
            <person name="La Ragione R."/>
            <person name="Hildebrand F."/>
            <person name="Pallen M.J."/>
        </authorList>
    </citation>
    <scope>NUCLEOTIDE SEQUENCE</scope>
    <source>
        <strain evidence="4">ChiHjej13B12-24818</strain>
    </source>
</reference>
<comment type="caution">
    <text evidence="4">The sequence shown here is derived from an EMBL/GenBank/DDBJ whole genome shotgun (WGS) entry which is preliminary data.</text>
</comment>
<feature type="transmembrane region" description="Helical" evidence="2">
    <location>
        <begin position="211"/>
        <end position="240"/>
    </location>
</feature>
<dbReference type="PANTHER" id="PTHR36927">
    <property type="entry name" value="BLR4337 PROTEIN"/>
    <property type="match status" value="1"/>
</dbReference>
<feature type="transmembrane region" description="Helical" evidence="2">
    <location>
        <begin position="42"/>
        <end position="60"/>
    </location>
</feature>
<evidence type="ECO:0000256" key="2">
    <source>
        <dbReference type="SAM" id="Phobius"/>
    </source>
</evidence>
<evidence type="ECO:0000256" key="1">
    <source>
        <dbReference type="SAM" id="MobiDB-lite"/>
    </source>
</evidence>
<dbReference type="GO" id="GO:0016747">
    <property type="term" value="F:acyltransferase activity, transferring groups other than amino-acyl groups"/>
    <property type="evidence" value="ECO:0007669"/>
    <property type="project" value="InterPro"/>
</dbReference>
<dbReference type="Proteomes" id="UP000823823">
    <property type="component" value="Unassembled WGS sequence"/>
</dbReference>
<organism evidence="4 5">
    <name type="scientific">Candidatus Brachybacterium merdavium</name>
    <dbReference type="NCBI Taxonomy" id="2838513"/>
    <lineage>
        <taxon>Bacteria</taxon>
        <taxon>Bacillati</taxon>
        <taxon>Actinomycetota</taxon>
        <taxon>Actinomycetes</taxon>
        <taxon>Micrococcales</taxon>
        <taxon>Dermabacteraceae</taxon>
        <taxon>Brachybacterium</taxon>
    </lineage>
</organism>
<keyword evidence="2" id="KW-1133">Transmembrane helix</keyword>
<sequence>MRSANLPDSPSVTSSSPAERSHGSNDTARATPSSQRLHHLDAVRAGALLLGIVLHSLLPFEPGGMWLFTDSRSAEWTSETVFTIHLFRMVLFMTLAGYFARMVLHRRGAGAFLRDRAKRILLPVVVFAPIMVVMVIATVIAGVALGLIPEPAGAAPEQATGQDPGLLAVLNPSHLWFLLVLMEAIVITVAVRAVLLRVLGIDRTDAWAEGIGAALASPAGLLLAAVPYALGLLVQGVAMFGIIQPETIRPELAPTLTYLGAFLVGWFLHAPEGGMRRATSGWAWMLPAAIVLTIAAFLTGWFALDARSGMLVIAAAVQGLASWAWVFALIGLAGKLFSGGSPAVRYTADSSYWIYILHLPLVMAVGIALAPTGLPILVKLLITWTVSMVILVLSYDLMVRSTWVGAWLNGRRRPRAIFRAAAPAEAGR</sequence>
<feature type="transmembrane region" description="Helical" evidence="2">
    <location>
        <begin position="376"/>
        <end position="395"/>
    </location>
</feature>
<gene>
    <name evidence="4" type="ORF">H9786_11795</name>
</gene>
<keyword evidence="4" id="KW-0012">Acyltransferase</keyword>
<accession>A0A9D2LEN3</accession>
<dbReference type="EMBL" id="DWZH01000092">
    <property type="protein sequence ID" value="HJB11189.1"/>
    <property type="molecule type" value="Genomic_DNA"/>
</dbReference>
<dbReference type="InterPro" id="IPR050623">
    <property type="entry name" value="Glucan_succinyl_AcylTrfase"/>
</dbReference>
<keyword evidence="4" id="KW-0808">Transferase</keyword>
<feature type="transmembrane region" description="Helical" evidence="2">
    <location>
        <begin position="175"/>
        <end position="199"/>
    </location>
</feature>
<keyword evidence="2" id="KW-0472">Membrane</keyword>
<name>A0A9D2LEN3_9MICO</name>
<evidence type="ECO:0000313" key="5">
    <source>
        <dbReference type="Proteomes" id="UP000823823"/>
    </source>
</evidence>
<feature type="transmembrane region" description="Helical" evidence="2">
    <location>
        <begin position="252"/>
        <end position="270"/>
    </location>
</feature>
<feature type="transmembrane region" description="Helical" evidence="2">
    <location>
        <begin position="80"/>
        <end position="100"/>
    </location>
</feature>
<feature type="transmembrane region" description="Helical" evidence="2">
    <location>
        <begin position="282"/>
        <end position="304"/>
    </location>
</feature>